<proteinExistence type="inferred from homology"/>
<dbReference type="Proteomes" id="UP000264141">
    <property type="component" value="Unassembled WGS sequence"/>
</dbReference>
<dbReference type="GO" id="GO:0007062">
    <property type="term" value="P:sister chromatid cohesion"/>
    <property type="evidence" value="ECO:0007669"/>
    <property type="project" value="InterPro"/>
</dbReference>
<comment type="subcellular location">
    <subcellularLocation>
        <location evidence="6">Cytoplasm</location>
    </subcellularLocation>
</comment>
<dbReference type="GO" id="GO:0030261">
    <property type="term" value="P:chromosome condensation"/>
    <property type="evidence" value="ECO:0007669"/>
    <property type="project" value="InterPro"/>
</dbReference>
<dbReference type="Gene3D" id="3.40.50.300">
    <property type="entry name" value="P-loop containing nucleotide triphosphate hydrolases"/>
    <property type="match status" value="2"/>
</dbReference>
<comment type="subunit">
    <text evidence="6">Homodimer.</text>
</comment>
<dbReference type="GO" id="GO:0016887">
    <property type="term" value="F:ATP hydrolysis activity"/>
    <property type="evidence" value="ECO:0007669"/>
    <property type="project" value="InterPro"/>
</dbReference>
<dbReference type="OrthoDB" id="9808768at2"/>
<dbReference type="GO" id="GO:0007059">
    <property type="term" value="P:chromosome segregation"/>
    <property type="evidence" value="ECO:0007669"/>
    <property type="project" value="UniProtKB-UniRule"/>
</dbReference>
<dbReference type="InterPro" id="IPR036277">
    <property type="entry name" value="SMC_hinge_sf"/>
</dbReference>
<keyword evidence="5 6" id="KW-0238">DNA-binding</keyword>
<dbReference type="GO" id="GO:0005524">
    <property type="term" value="F:ATP binding"/>
    <property type="evidence" value="ECO:0007669"/>
    <property type="project" value="UniProtKB-UniRule"/>
</dbReference>
<dbReference type="EMBL" id="DPBP01000037">
    <property type="protein sequence ID" value="HCE18117.1"/>
    <property type="molecule type" value="Genomic_DNA"/>
</dbReference>
<dbReference type="Gene3D" id="1.20.1060.20">
    <property type="match status" value="1"/>
</dbReference>
<dbReference type="Pfam" id="PF06470">
    <property type="entry name" value="SMC_hinge"/>
    <property type="match status" value="1"/>
</dbReference>
<dbReference type="GO" id="GO:0006260">
    <property type="term" value="P:DNA replication"/>
    <property type="evidence" value="ECO:0007669"/>
    <property type="project" value="UniProtKB-UniRule"/>
</dbReference>
<feature type="coiled-coil region" evidence="6">
    <location>
        <begin position="679"/>
        <end position="727"/>
    </location>
</feature>
<dbReference type="RefSeq" id="WP_062192642.1">
    <property type="nucleotide sequence ID" value="NZ_DF967965.1"/>
</dbReference>
<keyword evidence="2 6" id="KW-0547">Nucleotide-binding</keyword>
<keyword evidence="4 6" id="KW-0175">Coiled coil</keyword>
<feature type="coiled-coil region" evidence="6">
    <location>
        <begin position="1008"/>
        <end position="1045"/>
    </location>
</feature>
<evidence type="ECO:0000256" key="6">
    <source>
        <dbReference type="HAMAP-Rule" id="MF_01894"/>
    </source>
</evidence>
<dbReference type="GO" id="GO:0003677">
    <property type="term" value="F:DNA binding"/>
    <property type="evidence" value="ECO:0007669"/>
    <property type="project" value="UniProtKB-UniRule"/>
</dbReference>
<comment type="similarity">
    <text evidence="6">Belongs to the SMC family.</text>
</comment>
<dbReference type="InterPro" id="IPR024704">
    <property type="entry name" value="SMC"/>
</dbReference>
<comment type="function">
    <text evidence="6">Required for chromosome condensation and partitioning.</text>
</comment>
<comment type="caution">
    <text evidence="8">The sequence shown here is derived from an EMBL/GenBank/DDBJ whole genome shotgun (WGS) entry which is preliminary data.</text>
</comment>
<dbReference type="AlphaFoldDB" id="A0A3D1JIQ9"/>
<dbReference type="InterPro" id="IPR027417">
    <property type="entry name" value="P-loop_NTPase"/>
</dbReference>
<dbReference type="PIRSF" id="PIRSF005719">
    <property type="entry name" value="SMC"/>
    <property type="match status" value="1"/>
</dbReference>
<dbReference type="STRING" id="229919.GCA_001050195_01868"/>
<accession>A0A3D1JIQ9</accession>
<dbReference type="NCBIfam" id="TIGR02168">
    <property type="entry name" value="SMC_prok_B"/>
    <property type="match status" value="1"/>
</dbReference>
<dbReference type="SUPFAM" id="SSF52540">
    <property type="entry name" value="P-loop containing nucleoside triphosphate hydrolases"/>
    <property type="match status" value="1"/>
</dbReference>
<evidence type="ECO:0000256" key="5">
    <source>
        <dbReference type="ARBA" id="ARBA00023125"/>
    </source>
</evidence>
<feature type="coiled-coil region" evidence="6">
    <location>
        <begin position="172"/>
        <end position="209"/>
    </location>
</feature>
<protein>
    <recommendedName>
        <fullName evidence="6">Chromosome partition protein Smc</fullName>
    </recommendedName>
</protein>
<evidence type="ECO:0000313" key="9">
    <source>
        <dbReference type="Proteomes" id="UP000264141"/>
    </source>
</evidence>
<gene>
    <name evidence="6 8" type="primary">smc</name>
    <name evidence="8" type="ORF">DEQ80_09685</name>
</gene>
<dbReference type="Gene3D" id="3.30.70.1620">
    <property type="match status" value="1"/>
</dbReference>
<feature type="binding site" evidence="6">
    <location>
        <begin position="33"/>
        <end position="40"/>
    </location>
    <ligand>
        <name>ATP</name>
        <dbReference type="ChEBI" id="CHEBI:30616"/>
    </ligand>
</feature>
<name>A0A3D1JIQ9_9CHLR</name>
<feature type="domain" description="SMC hinge" evidence="7">
    <location>
        <begin position="524"/>
        <end position="638"/>
    </location>
</feature>
<reference evidence="8 9" key="1">
    <citation type="journal article" date="2018" name="Nat. Biotechnol.">
        <title>A standardized bacterial taxonomy based on genome phylogeny substantially revises the tree of life.</title>
        <authorList>
            <person name="Parks D.H."/>
            <person name="Chuvochina M."/>
            <person name="Waite D.W."/>
            <person name="Rinke C."/>
            <person name="Skarshewski A."/>
            <person name="Chaumeil P.A."/>
            <person name="Hugenholtz P."/>
        </authorList>
    </citation>
    <scope>NUCLEOTIDE SEQUENCE [LARGE SCALE GENOMIC DNA]</scope>
    <source>
        <strain evidence="8">UBA8781</strain>
    </source>
</reference>
<keyword evidence="1 6" id="KW-0963">Cytoplasm</keyword>
<evidence type="ECO:0000256" key="3">
    <source>
        <dbReference type="ARBA" id="ARBA00022840"/>
    </source>
</evidence>
<dbReference type="Pfam" id="PF02463">
    <property type="entry name" value="SMC_N"/>
    <property type="match status" value="1"/>
</dbReference>
<dbReference type="PANTHER" id="PTHR43977">
    <property type="entry name" value="STRUCTURAL MAINTENANCE OF CHROMOSOMES PROTEIN 3"/>
    <property type="match status" value="1"/>
</dbReference>
<feature type="coiled-coil region" evidence="6">
    <location>
        <begin position="242"/>
        <end position="503"/>
    </location>
</feature>
<keyword evidence="3 6" id="KW-0067">ATP-binding</keyword>
<dbReference type="SMART" id="SM00968">
    <property type="entry name" value="SMC_hinge"/>
    <property type="match status" value="1"/>
</dbReference>
<evidence type="ECO:0000256" key="4">
    <source>
        <dbReference type="ARBA" id="ARBA00023054"/>
    </source>
</evidence>
<dbReference type="GO" id="GO:0005737">
    <property type="term" value="C:cytoplasm"/>
    <property type="evidence" value="ECO:0007669"/>
    <property type="project" value="UniProtKB-SubCell"/>
</dbReference>
<dbReference type="HAMAP" id="MF_01894">
    <property type="entry name" value="Smc_prok"/>
    <property type="match status" value="1"/>
</dbReference>
<evidence type="ECO:0000256" key="2">
    <source>
        <dbReference type="ARBA" id="ARBA00022741"/>
    </source>
</evidence>
<dbReference type="GO" id="GO:0005694">
    <property type="term" value="C:chromosome"/>
    <property type="evidence" value="ECO:0007669"/>
    <property type="project" value="InterPro"/>
</dbReference>
<evidence type="ECO:0000256" key="1">
    <source>
        <dbReference type="ARBA" id="ARBA00022490"/>
    </source>
</evidence>
<evidence type="ECO:0000259" key="7">
    <source>
        <dbReference type="SMART" id="SM00968"/>
    </source>
</evidence>
<dbReference type="SUPFAM" id="SSF75553">
    <property type="entry name" value="Smc hinge domain"/>
    <property type="match status" value="1"/>
</dbReference>
<organism evidence="8 9">
    <name type="scientific">Anaerolinea thermolimosa</name>
    <dbReference type="NCBI Taxonomy" id="229919"/>
    <lineage>
        <taxon>Bacteria</taxon>
        <taxon>Bacillati</taxon>
        <taxon>Chloroflexota</taxon>
        <taxon>Anaerolineae</taxon>
        <taxon>Anaerolineales</taxon>
        <taxon>Anaerolineaceae</taxon>
        <taxon>Anaerolinea</taxon>
    </lineage>
</organism>
<feature type="coiled-coil region" evidence="6">
    <location>
        <begin position="824"/>
        <end position="914"/>
    </location>
</feature>
<dbReference type="InterPro" id="IPR011890">
    <property type="entry name" value="SMC_prok"/>
</dbReference>
<dbReference type="InterPro" id="IPR010935">
    <property type="entry name" value="SMC_hinge"/>
</dbReference>
<comment type="domain">
    <text evidence="6">Contains large globular domains required for ATP hydrolysis at each terminus and a third globular domain forming a flexible hinge near the middle of the molecule. These domains are separated by coiled-coil structures.</text>
</comment>
<sequence>MPLLKSLELHGYKTFASRTIFEFPGQVTAIVGPNGSGKSNIADAVRWVLGEQSYSLLRGRKTEDMIFSGSELRPRAGMASASIVFDNESGWLPIDYSEVCITRRAYRDGTNEYLLNGQRVRLKEITELLAQSGLAERTYTIIGQGLVDAALSLKPEERRRFFEEAAGIGLYRARREEALNRLDATRRNLERVQDILSELEPRLQSLERQAKRAMEYEQIRNDLRILLREWYGYHWQRSQAELIHAREALRVQEERLEQARQRQTEAENAVNKVDEQQQELRERLNTWHRQSAELHTQREKISRALAVMEERQRSLVEQRRRMQSDLARLEEEQVARQARHGELEEEVERLRAELAESAEQLERARQALAKRQAERSELEGKLREARRALVSAETHQVQWKARSDELANRLETLTASLRGLEQTMAHEGEDRKRLQARLEQWELNRKSAEEELHRAEGGLNTHRDALRKLEEQRRAMLEERGKLEAERERYKAQLEVLEQAERSLSGLASGTRFLLQEAQQGRLKGKFQALIGGLVVPAEFEHAIAAALGEALDCLLLDASDHLDEVLEVLERAEKGRAVIVPVAEARVREEIRQVGDEGCLGIAADLVQVVDAWKPAIKVLLGHVLVARDRQSARRILEQLPDWARVVTLKGEVFSGNGMVIAGKEGKPNHLISRSRRLQELRQSVEAVSLRLETLNEQLRTVENQFVELRAREKELENMVKQAQGALSKASQGYQQAVLENEQARQKQEYQVRQANALKGQIERAEGERQQVAKELEAGALRVQALSEEVRELNRSLNGLPLEELQSTVNHWNTAQAVTARAVRDAEKRLMELTEGLTGIQSQIETLKQRLEESRIGLEQVDSERRQALAEEEVLNQQIEGLREQIEPAELQLKTVQEESARLRDHLIAAQQAVTLAERYTTQAQLEATRCRDSLETLRRKIEEDFGLVAFEYSGDVSGPTPLPLEGMVEQLPAITEVPADLEENISRQRALLRRMGPINPEVQHEYRSVKERYEFLTGQVADLQKADADLRQVITELDELMRRDFHKTFDAVAAEFRQMFTRLFGGGSARLILNDAESTAEMGIDIEARLPGRRDQGLSLLSGGERSLTAVALIFSLLKVSPTPFCVMDEVDAMLDEANVGRFRDLLRELSEKTQFIIVSHNRNTVQAADVIYGVTMGRDSASQVISLRLDELSDEMVQ</sequence>
<dbReference type="InterPro" id="IPR003395">
    <property type="entry name" value="RecF/RecN/SMC_N"/>
</dbReference>
<evidence type="ECO:0000313" key="8">
    <source>
        <dbReference type="EMBL" id="HCE18117.1"/>
    </source>
</evidence>